<evidence type="ECO:0000259" key="7">
    <source>
        <dbReference type="PROSITE" id="PS50188"/>
    </source>
</evidence>
<accession>A0AAD5K3V7</accession>
<dbReference type="Pfam" id="PF00622">
    <property type="entry name" value="SPRY"/>
    <property type="match status" value="1"/>
</dbReference>
<name>A0AAD5K3V7_9FUNG</name>
<comment type="subcellular location">
    <subcellularLocation>
        <location evidence="1">Membrane</location>
        <topology evidence="1">Single-pass membrane protein</topology>
    </subcellularLocation>
</comment>
<evidence type="ECO:0000256" key="1">
    <source>
        <dbReference type="ARBA" id="ARBA00004167"/>
    </source>
</evidence>
<evidence type="ECO:0000313" key="9">
    <source>
        <dbReference type="Proteomes" id="UP001209540"/>
    </source>
</evidence>
<dbReference type="InterPro" id="IPR001870">
    <property type="entry name" value="B30.2/SPRY"/>
</dbReference>
<proteinExistence type="predicted"/>
<keyword evidence="4 6" id="KW-0472">Membrane</keyword>
<evidence type="ECO:0000256" key="3">
    <source>
        <dbReference type="ARBA" id="ARBA00022989"/>
    </source>
</evidence>
<organism evidence="8 9">
    <name type="scientific">Phascolomyces articulosus</name>
    <dbReference type="NCBI Taxonomy" id="60185"/>
    <lineage>
        <taxon>Eukaryota</taxon>
        <taxon>Fungi</taxon>
        <taxon>Fungi incertae sedis</taxon>
        <taxon>Mucoromycota</taxon>
        <taxon>Mucoromycotina</taxon>
        <taxon>Mucoromycetes</taxon>
        <taxon>Mucorales</taxon>
        <taxon>Lichtheimiaceae</taxon>
        <taxon>Phascolomyces</taxon>
    </lineage>
</organism>
<reference evidence="8" key="2">
    <citation type="submission" date="2023-02" db="EMBL/GenBank/DDBJ databases">
        <authorList>
            <consortium name="DOE Joint Genome Institute"/>
            <person name="Mondo S.J."/>
            <person name="Chang Y."/>
            <person name="Wang Y."/>
            <person name="Ahrendt S."/>
            <person name="Andreopoulos W."/>
            <person name="Barry K."/>
            <person name="Beard J."/>
            <person name="Benny G.L."/>
            <person name="Blankenship S."/>
            <person name="Bonito G."/>
            <person name="Cuomo C."/>
            <person name="Desiro A."/>
            <person name="Gervers K.A."/>
            <person name="Hundley H."/>
            <person name="Kuo A."/>
            <person name="LaButti K."/>
            <person name="Lang B.F."/>
            <person name="Lipzen A."/>
            <person name="O'Donnell K."/>
            <person name="Pangilinan J."/>
            <person name="Reynolds N."/>
            <person name="Sandor L."/>
            <person name="Smith M.W."/>
            <person name="Tsang A."/>
            <person name="Grigoriev I.V."/>
            <person name="Stajich J.E."/>
            <person name="Spatafora J.W."/>
        </authorList>
    </citation>
    <scope>NUCLEOTIDE SEQUENCE</scope>
    <source>
        <strain evidence="8">RSA 2281</strain>
    </source>
</reference>
<feature type="domain" description="B30.2/SPRY" evidence="7">
    <location>
        <begin position="75"/>
        <end position="270"/>
    </location>
</feature>
<dbReference type="CDD" id="cd12910">
    <property type="entry name" value="SPRY_SSH4_like"/>
    <property type="match status" value="1"/>
</dbReference>
<dbReference type="SMART" id="SM00449">
    <property type="entry name" value="SPRY"/>
    <property type="match status" value="1"/>
</dbReference>
<dbReference type="EMBL" id="JAIXMP010000009">
    <property type="protein sequence ID" value="KAI9268239.1"/>
    <property type="molecule type" value="Genomic_DNA"/>
</dbReference>
<keyword evidence="3 6" id="KW-1133">Transmembrane helix</keyword>
<feature type="region of interest" description="Disordered" evidence="5">
    <location>
        <begin position="308"/>
        <end position="341"/>
    </location>
</feature>
<keyword evidence="9" id="KW-1185">Reference proteome</keyword>
<evidence type="ECO:0000256" key="2">
    <source>
        <dbReference type="ARBA" id="ARBA00022692"/>
    </source>
</evidence>
<evidence type="ECO:0000256" key="6">
    <source>
        <dbReference type="SAM" id="Phobius"/>
    </source>
</evidence>
<dbReference type="AlphaFoldDB" id="A0AAD5K3V7"/>
<dbReference type="InterPro" id="IPR003877">
    <property type="entry name" value="SPRY_dom"/>
</dbReference>
<dbReference type="PROSITE" id="PS50188">
    <property type="entry name" value="B302_SPRY"/>
    <property type="match status" value="1"/>
</dbReference>
<dbReference type="Gene3D" id="2.60.120.920">
    <property type="match status" value="1"/>
</dbReference>
<evidence type="ECO:0000256" key="5">
    <source>
        <dbReference type="SAM" id="MobiDB-lite"/>
    </source>
</evidence>
<dbReference type="InterPro" id="IPR013320">
    <property type="entry name" value="ConA-like_dom_sf"/>
</dbReference>
<dbReference type="GO" id="GO:0016020">
    <property type="term" value="C:membrane"/>
    <property type="evidence" value="ECO:0007669"/>
    <property type="project" value="UniProtKB-SubCell"/>
</dbReference>
<dbReference type="InterPro" id="IPR050618">
    <property type="entry name" value="Ubq-SigPath_Reg"/>
</dbReference>
<dbReference type="InterPro" id="IPR035780">
    <property type="entry name" value="SPRY_Ssh4-like"/>
</dbReference>
<protein>
    <submittedName>
        <fullName evidence="8">Concanavalin A-like lectin/glucanase domain-containing protein</fullName>
    </submittedName>
</protein>
<sequence>MGINYEGFYAVIVICIVLIAAIVCCVGLRMFRRRQRKNTRDEPISSNNLNEEWQQLRETTATSPEFRQELEQVIAWQTRHPPRSTEWFDVTTAPVVRERGVGAWTFIENENMTDTDNDSNAAVMDRTTILFCQGQGCVMTNLPIPMHQEFVYWEVKILQLGEHDRVAIGLGTKPYPCWRLPGWHRHSVAYHSHTGAVHASDPLVGRPYGPPYKEGDVIGVGYLCNTHTVFFTRNGKNLGKASIGFKFPVFPVVGAIGPCHVSVNFGQQDYLFAPANLREAALAPKQGSLPPPPAYGDVRNTIMLFGPSDDDNTMDTRHLDYSQQPHATFDPATAPPPPRYT</sequence>
<keyword evidence="2 6" id="KW-0812">Transmembrane</keyword>
<evidence type="ECO:0000256" key="4">
    <source>
        <dbReference type="ARBA" id="ARBA00023136"/>
    </source>
</evidence>
<dbReference type="InterPro" id="IPR043136">
    <property type="entry name" value="B30.2/SPRY_sf"/>
</dbReference>
<comment type="caution">
    <text evidence="8">The sequence shown here is derived from an EMBL/GenBank/DDBJ whole genome shotgun (WGS) entry which is preliminary data.</text>
</comment>
<reference evidence="8" key="1">
    <citation type="journal article" date="2022" name="IScience">
        <title>Evolution of zygomycete secretomes and the origins of terrestrial fungal ecologies.</title>
        <authorList>
            <person name="Chang Y."/>
            <person name="Wang Y."/>
            <person name="Mondo S."/>
            <person name="Ahrendt S."/>
            <person name="Andreopoulos W."/>
            <person name="Barry K."/>
            <person name="Beard J."/>
            <person name="Benny G.L."/>
            <person name="Blankenship S."/>
            <person name="Bonito G."/>
            <person name="Cuomo C."/>
            <person name="Desiro A."/>
            <person name="Gervers K.A."/>
            <person name="Hundley H."/>
            <person name="Kuo A."/>
            <person name="LaButti K."/>
            <person name="Lang B.F."/>
            <person name="Lipzen A."/>
            <person name="O'Donnell K."/>
            <person name="Pangilinan J."/>
            <person name="Reynolds N."/>
            <person name="Sandor L."/>
            <person name="Smith M.E."/>
            <person name="Tsang A."/>
            <person name="Grigoriev I.V."/>
            <person name="Stajich J.E."/>
            <person name="Spatafora J.W."/>
        </authorList>
    </citation>
    <scope>NUCLEOTIDE SEQUENCE</scope>
    <source>
        <strain evidence="8">RSA 2281</strain>
    </source>
</reference>
<feature type="transmembrane region" description="Helical" evidence="6">
    <location>
        <begin position="6"/>
        <end position="31"/>
    </location>
</feature>
<dbReference type="PANTHER" id="PTHR12864">
    <property type="entry name" value="RAN BINDING PROTEIN 9-RELATED"/>
    <property type="match status" value="1"/>
</dbReference>
<evidence type="ECO:0000313" key="8">
    <source>
        <dbReference type="EMBL" id="KAI9268239.1"/>
    </source>
</evidence>
<dbReference type="Proteomes" id="UP001209540">
    <property type="component" value="Unassembled WGS sequence"/>
</dbReference>
<gene>
    <name evidence="8" type="ORF">BDA99DRAFT_505276</name>
</gene>
<dbReference type="SUPFAM" id="SSF49899">
    <property type="entry name" value="Concanavalin A-like lectins/glucanases"/>
    <property type="match status" value="1"/>
</dbReference>